<dbReference type="SUPFAM" id="SSF48452">
    <property type="entry name" value="TPR-like"/>
    <property type="match status" value="3"/>
</dbReference>
<dbReference type="AlphaFoldDB" id="A0A246FH01"/>
<dbReference type="InterPro" id="IPR011990">
    <property type="entry name" value="TPR-like_helical_dom_sf"/>
</dbReference>
<dbReference type="Pfam" id="PF13174">
    <property type="entry name" value="TPR_6"/>
    <property type="match status" value="2"/>
</dbReference>
<name>A0A246FH01_9BACT</name>
<gene>
    <name evidence="2" type="ORF">CDA63_17445</name>
</gene>
<feature type="region of interest" description="Disordered" evidence="1">
    <location>
        <begin position="811"/>
        <end position="851"/>
    </location>
</feature>
<proteinExistence type="predicted"/>
<keyword evidence="3" id="KW-1185">Reference proteome</keyword>
<protein>
    <recommendedName>
        <fullName evidence="4">Gliding motility protein</fullName>
    </recommendedName>
</protein>
<evidence type="ECO:0008006" key="4">
    <source>
        <dbReference type="Google" id="ProtNLM"/>
    </source>
</evidence>
<dbReference type="PANTHER" id="PTHR12558">
    <property type="entry name" value="CELL DIVISION CYCLE 16,23,27"/>
    <property type="match status" value="1"/>
</dbReference>
<feature type="region of interest" description="Disordered" evidence="1">
    <location>
        <begin position="878"/>
        <end position="952"/>
    </location>
</feature>
<evidence type="ECO:0000313" key="2">
    <source>
        <dbReference type="EMBL" id="OWP61817.1"/>
    </source>
</evidence>
<organism evidence="2 3">
    <name type="scientific">Hymenobacter amundsenii</name>
    <dbReference type="NCBI Taxonomy" id="2006685"/>
    <lineage>
        <taxon>Bacteria</taxon>
        <taxon>Pseudomonadati</taxon>
        <taxon>Bacteroidota</taxon>
        <taxon>Cytophagia</taxon>
        <taxon>Cytophagales</taxon>
        <taxon>Hymenobacteraceae</taxon>
        <taxon>Hymenobacter</taxon>
    </lineage>
</organism>
<accession>A0A246FH01</accession>
<dbReference type="GO" id="GO:0051301">
    <property type="term" value="P:cell division"/>
    <property type="evidence" value="ECO:0007669"/>
    <property type="project" value="TreeGrafter"/>
</dbReference>
<dbReference type="PANTHER" id="PTHR12558:SF44">
    <property type="entry name" value="TETRATRICOPEPTIDE REPEAT-CONTAINING PROTEIN"/>
    <property type="match status" value="1"/>
</dbReference>
<evidence type="ECO:0000313" key="3">
    <source>
        <dbReference type="Proteomes" id="UP000197277"/>
    </source>
</evidence>
<comment type="caution">
    <text evidence="2">The sequence shown here is derived from an EMBL/GenBank/DDBJ whole genome shotgun (WGS) entry which is preliminary data.</text>
</comment>
<reference evidence="2 3" key="1">
    <citation type="submission" date="2017-06" db="EMBL/GenBank/DDBJ databases">
        <title>Hymenobacter amundsenii sp. nov. isolated from regoliths in Antarctica.</title>
        <authorList>
            <person name="Sedlacek I."/>
            <person name="Kralova S."/>
            <person name="Pantucek R."/>
            <person name="Svec P."/>
            <person name="Holochova P."/>
            <person name="Stankova E."/>
            <person name="Vrbovska V."/>
            <person name="Busse H.-J."/>
        </authorList>
    </citation>
    <scope>NUCLEOTIDE SEQUENCE [LARGE SCALE GENOMIC DNA]</scope>
    <source>
        <strain evidence="2 3">CCM 8682</strain>
    </source>
</reference>
<feature type="compositionally biased region" description="Pro residues" evidence="1">
    <location>
        <begin position="914"/>
        <end position="932"/>
    </location>
</feature>
<feature type="compositionally biased region" description="Low complexity" evidence="1">
    <location>
        <begin position="882"/>
        <end position="891"/>
    </location>
</feature>
<feature type="compositionally biased region" description="Low complexity" evidence="1">
    <location>
        <begin position="821"/>
        <end position="851"/>
    </location>
</feature>
<dbReference type="EMBL" id="NIRR01000042">
    <property type="protein sequence ID" value="OWP61817.1"/>
    <property type="molecule type" value="Genomic_DNA"/>
</dbReference>
<feature type="compositionally biased region" description="Pro residues" evidence="1">
    <location>
        <begin position="940"/>
        <end position="952"/>
    </location>
</feature>
<dbReference type="Gene3D" id="1.25.40.10">
    <property type="entry name" value="Tetratricopeptide repeat domain"/>
    <property type="match status" value="4"/>
</dbReference>
<dbReference type="Proteomes" id="UP000197277">
    <property type="component" value="Unassembled WGS sequence"/>
</dbReference>
<evidence type="ECO:0000256" key="1">
    <source>
        <dbReference type="SAM" id="MobiDB-lite"/>
    </source>
</evidence>
<sequence length="1079" mass="119246">MFSVRTLFFALSFSAALTTTNSLLLRALAAPVVAALLAAAVGGCASERRSLVGRTYDNVVARDNAYFLAREKMKTTELTLDKARVNDYNRVLPLFPTVDEATATRVAADMDDIVKKASLPVQYRPSSDWTDDSYILIGKARYYKREFEDAAKTFKYVNSTSQDPNARHEALIWLMRTFLALDELDNVLAVSNILDKETGTERNARALFLTRSEYYQRVGEPKLAIENLEKAITYIEPKNEQSRSRYILAQLYQAQGDDKKAYAELNQILKKNPPYELDFFSKLMLGQVSDLNQNDRARLDKYFAKLLKDPNNKEYTDKIFYEMGRLEYRQQHYPEALALLEKSVRTPKATKNQQSYAYLLKGRIYYENFQKYRLAAAYYDSTVQTMSRTVPQYEAVAERAGILKDFTQQLIIVENQDSLQALARLGPDELTARLTGYAEAELAERQRQAELLAARQAKEQERQQQQLQTAVGLAPGRDLQPNISSDDFLDGNTGAKWYFDNPTALSTARNDFIRKWGDRPLQDNWRTVTQASNSPVTPQGGNVPVSIAGNGNTVVNGLEQPAAAAIDPAAERQTLVEQYRLNIPLSPAQLQVSATQTQEALYALGGIYNQQLREPEQAIETYETLLRRYPQGTHTPETLYILYLIAKERGQPGPAEEYANRLRQTFPNSSYARLVADPEYLRRTSIANAKVAVLVDTAFAAYKRQDFKKSGITLDQARQQYPENDLNDQVAYLNTLLTIRTQPPLTAKATVEKFYKDYPESPLASKAAILLETYQKYEQGQITGALASTAKPGISVFRPGEVDPRANRMQYSAQPAARPLSVSPPITPAPAATVPATPAATSPSPTPTQPAVLDKVAPVSAEPAPEPAPVAPLTPEEEALAARRAAAQARARGQKTPAASKKKPAKSVAEPTDPTAPDPVTPAPTPATPAPAPTTNSPALPAPPTPTAPVPPVPVSPYKADVASKHTVIIALTPDAALTPDDLVTQLGAYNGRFYKSSQLLVRRQTLPGGGGELVIVEALDNAKIAQSYALKLRSPQSPLSKLRGAGYQTLIVGIDNVPVLVEQGKLDDYQRFYEQNYR</sequence>
<dbReference type="InterPro" id="IPR019734">
    <property type="entry name" value="TPR_rpt"/>
</dbReference>